<evidence type="ECO:0000256" key="3">
    <source>
        <dbReference type="ARBA" id="ARBA00022837"/>
    </source>
</evidence>
<dbReference type="RefSeq" id="WP_092723107.1">
    <property type="nucleotide sequence ID" value="NZ_FNNO01000004.1"/>
</dbReference>
<comment type="caution">
    <text evidence="4">The sequence shown here is derived from an EMBL/GenBank/DDBJ whole genome shotgun (WGS) entry which is preliminary data.</text>
</comment>
<evidence type="ECO:0000313" key="4">
    <source>
        <dbReference type="EMBL" id="SDW61584.1"/>
    </source>
</evidence>
<dbReference type="Gene3D" id="2.70.98.10">
    <property type="match status" value="1"/>
</dbReference>
<proteinExistence type="predicted"/>
<dbReference type="Pfam" id="PF01263">
    <property type="entry name" value="Aldose_epim"/>
    <property type="match status" value="1"/>
</dbReference>
<dbReference type="GO" id="GO:0030246">
    <property type="term" value="F:carbohydrate binding"/>
    <property type="evidence" value="ECO:0007669"/>
    <property type="project" value="InterPro"/>
</dbReference>
<organism evidence="4 5">
    <name type="scientific">Hydrobacter penzbergensis</name>
    <dbReference type="NCBI Taxonomy" id="1235997"/>
    <lineage>
        <taxon>Bacteria</taxon>
        <taxon>Pseudomonadati</taxon>
        <taxon>Bacteroidota</taxon>
        <taxon>Chitinophagia</taxon>
        <taxon>Chitinophagales</taxon>
        <taxon>Chitinophagaceae</taxon>
        <taxon>Hydrobacter</taxon>
    </lineage>
</organism>
<dbReference type="EMBL" id="FNNO01000004">
    <property type="protein sequence ID" value="SDW61584.1"/>
    <property type="molecule type" value="Genomic_DNA"/>
</dbReference>
<dbReference type="InterPro" id="IPR008183">
    <property type="entry name" value="Aldose_1/G6P_1-epimerase"/>
</dbReference>
<comment type="subunit">
    <text evidence="2">Monomer.</text>
</comment>
<gene>
    <name evidence="4" type="ORF">SAMN05444410_104109</name>
</gene>
<comment type="cofactor">
    <cofactor evidence="1">
        <name>Ca(2+)</name>
        <dbReference type="ChEBI" id="CHEBI:29108"/>
    </cofactor>
</comment>
<dbReference type="GO" id="GO:0004034">
    <property type="term" value="F:aldose 1-epimerase activity"/>
    <property type="evidence" value="ECO:0007669"/>
    <property type="project" value="TreeGrafter"/>
</dbReference>
<evidence type="ECO:0000313" key="5">
    <source>
        <dbReference type="Proteomes" id="UP000198711"/>
    </source>
</evidence>
<dbReference type="InterPro" id="IPR011013">
    <property type="entry name" value="Gal_mutarotase_sf_dom"/>
</dbReference>
<accession>A0A8X8LD24</accession>
<dbReference type="CDD" id="cd01081">
    <property type="entry name" value="Aldose_epim"/>
    <property type="match status" value="1"/>
</dbReference>
<dbReference type="GO" id="GO:0006006">
    <property type="term" value="P:glucose metabolic process"/>
    <property type="evidence" value="ECO:0007669"/>
    <property type="project" value="TreeGrafter"/>
</dbReference>
<dbReference type="Proteomes" id="UP000198711">
    <property type="component" value="Unassembled WGS sequence"/>
</dbReference>
<dbReference type="GO" id="GO:0033499">
    <property type="term" value="P:galactose catabolic process via UDP-galactose, Leloir pathway"/>
    <property type="evidence" value="ECO:0007669"/>
    <property type="project" value="TreeGrafter"/>
</dbReference>
<dbReference type="AlphaFoldDB" id="A0A8X8LD24"/>
<protein>
    <submittedName>
        <fullName evidence="4">Aldose 1-epimerase</fullName>
    </submittedName>
</protein>
<evidence type="ECO:0000256" key="1">
    <source>
        <dbReference type="ARBA" id="ARBA00001913"/>
    </source>
</evidence>
<keyword evidence="3" id="KW-0106">Calcium</keyword>
<dbReference type="InterPro" id="IPR014718">
    <property type="entry name" value="GH-type_carb-bd"/>
</dbReference>
<keyword evidence="5" id="KW-1185">Reference proteome</keyword>
<name>A0A8X8LD24_9BACT</name>
<dbReference type="SUPFAM" id="SSF74650">
    <property type="entry name" value="Galactose mutarotase-like"/>
    <property type="match status" value="1"/>
</dbReference>
<sequence length="319" mass="35182">MSFEVLIDRSAQYPVITLRNKVSGAEAEVYGFGGLLNAFRLPVDGRLVNVVEGFASVADAIANITHGFKSAKLSPYVCRLHKGSYAFQDRSFKVNGFYMGDHAIHGLIYNQPFDIIHTNEDATQAAVTLQYQYDGGDAGYPFPFTMQVQWKLSDGGSSGDRLTVVTSFTNRHYDVVPLSDGWHPYFTLGNNLDDYSLQFNSGMQVAFSKDLLPTGDTLPDERFLHGASLKGIELDNCFLLDTSKASSRCILQNGRLRLTIEPNASYPYLQIYTPPHRKSIAIENLSSAPDAFNNGIGLIVVNSGEKKEFSTSYVLMADA</sequence>
<evidence type="ECO:0000256" key="2">
    <source>
        <dbReference type="ARBA" id="ARBA00011245"/>
    </source>
</evidence>
<reference evidence="4 5" key="1">
    <citation type="submission" date="2016-10" db="EMBL/GenBank/DDBJ databases">
        <authorList>
            <person name="Varghese N."/>
            <person name="Submissions S."/>
        </authorList>
    </citation>
    <scope>NUCLEOTIDE SEQUENCE [LARGE SCALE GENOMIC DNA]</scope>
    <source>
        <strain evidence="4 5">DSM 25353</strain>
    </source>
</reference>
<dbReference type="PANTHER" id="PTHR10091">
    <property type="entry name" value="ALDOSE-1-EPIMERASE"/>
    <property type="match status" value="1"/>
</dbReference>
<dbReference type="PANTHER" id="PTHR10091:SF0">
    <property type="entry name" value="GALACTOSE MUTAROTASE"/>
    <property type="match status" value="1"/>
</dbReference>